<evidence type="ECO:0000313" key="2">
    <source>
        <dbReference type="EMBL" id="CAE2195965.1"/>
    </source>
</evidence>
<feature type="region of interest" description="Disordered" evidence="1">
    <location>
        <begin position="143"/>
        <end position="207"/>
    </location>
</feature>
<evidence type="ECO:0000256" key="1">
    <source>
        <dbReference type="SAM" id="MobiDB-lite"/>
    </source>
</evidence>
<proteinExistence type="predicted"/>
<gene>
    <name evidence="2" type="ORF">CPOL0286_LOCUS1319</name>
</gene>
<feature type="region of interest" description="Disordered" evidence="1">
    <location>
        <begin position="1"/>
        <end position="38"/>
    </location>
</feature>
<protein>
    <submittedName>
        <fullName evidence="2">Uncharacterized protein</fullName>
    </submittedName>
</protein>
<organism evidence="2">
    <name type="scientific">Prymnesium polylepis</name>
    <dbReference type="NCBI Taxonomy" id="72548"/>
    <lineage>
        <taxon>Eukaryota</taxon>
        <taxon>Haptista</taxon>
        <taxon>Haptophyta</taxon>
        <taxon>Prymnesiophyceae</taxon>
        <taxon>Prymnesiales</taxon>
        <taxon>Prymnesiaceae</taxon>
        <taxon>Prymnesium</taxon>
    </lineage>
</organism>
<name>A0A7S4M246_9EUKA</name>
<dbReference type="AlphaFoldDB" id="A0A7S4M246"/>
<dbReference type="EMBL" id="HBKO01002616">
    <property type="protein sequence ID" value="CAE2195965.1"/>
    <property type="molecule type" value="Transcribed_RNA"/>
</dbReference>
<reference evidence="2" key="1">
    <citation type="submission" date="2021-01" db="EMBL/GenBank/DDBJ databases">
        <authorList>
            <person name="Corre E."/>
            <person name="Pelletier E."/>
            <person name="Niang G."/>
            <person name="Scheremetjew M."/>
            <person name="Finn R."/>
            <person name="Kale V."/>
            <person name="Holt S."/>
            <person name="Cochrane G."/>
            <person name="Meng A."/>
            <person name="Brown T."/>
            <person name="Cohen L."/>
        </authorList>
    </citation>
    <scope>NUCLEOTIDE SEQUENCE</scope>
    <source>
        <strain evidence="2">UIO037</strain>
    </source>
</reference>
<accession>A0A7S4M246</accession>
<sequence length="222" mass="24072">MRPGPTHSLTSKRRTMFPWEAAENRDANRIARPAYDGGLKDQVMENRAKKNNEKAARIASDKADDARIECERAAFAAEAQAEIKAQRDREAVVAQREAAAMERYNQAAQPTREQQIAAFQQRREAHVDAEAHKTFGARVHVQTEHTGITDRPSSRVHAPPGGASSFSLAHHDGSSMAPRAAPPPRAPNVAQPSAAAQARPDVANDQMAAAIRARAQGSSIFG</sequence>